<dbReference type="Proteomes" id="UP000184550">
    <property type="component" value="Unassembled WGS sequence"/>
</dbReference>
<name>A0A7Z9BRX0_9CYAN</name>
<dbReference type="InterPro" id="IPR050376">
    <property type="entry name" value="Pterin-4-alpha-carb_dehyd"/>
</dbReference>
<dbReference type="EC" id="4.2.1.96" evidence="4"/>
<evidence type="ECO:0000256" key="3">
    <source>
        <dbReference type="ARBA" id="ARBA00023239"/>
    </source>
</evidence>
<dbReference type="RefSeq" id="WP_083616735.1">
    <property type="nucleotide sequence ID" value="NZ_LR734824.1"/>
</dbReference>
<dbReference type="Pfam" id="PF01329">
    <property type="entry name" value="Pterin_4a"/>
    <property type="match status" value="1"/>
</dbReference>
<proteinExistence type="inferred from homology"/>
<dbReference type="InterPro" id="IPR001533">
    <property type="entry name" value="Pterin_deHydtase"/>
</dbReference>
<comment type="caution">
    <text evidence="5">The sequence shown here is derived from an EMBL/GenBank/DDBJ whole genome shotgun (WGS) entry which is preliminary data.</text>
</comment>
<keyword evidence="6" id="KW-1185">Reference proteome</keyword>
<dbReference type="PANTHER" id="PTHR42805">
    <property type="entry name" value="PTERIN-4-ALPHA-CARBINOLAMINE DEHYDRATASE-RELATED"/>
    <property type="match status" value="1"/>
</dbReference>
<organism evidence="5 6">
    <name type="scientific">Planktothrix serta PCC 8927</name>
    <dbReference type="NCBI Taxonomy" id="671068"/>
    <lineage>
        <taxon>Bacteria</taxon>
        <taxon>Bacillati</taxon>
        <taxon>Cyanobacteriota</taxon>
        <taxon>Cyanophyceae</taxon>
        <taxon>Oscillatoriophycideae</taxon>
        <taxon>Oscillatoriales</taxon>
        <taxon>Microcoleaceae</taxon>
        <taxon>Planktothrix</taxon>
    </lineage>
</organism>
<dbReference type="EMBL" id="CZCU02000124">
    <property type="protein sequence ID" value="VXD15783.1"/>
    <property type="molecule type" value="Genomic_DNA"/>
</dbReference>
<dbReference type="HAMAP" id="MF_00434">
    <property type="entry name" value="Pterin_4_alpha"/>
    <property type="match status" value="1"/>
</dbReference>
<dbReference type="SUPFAM" id="SSF55248">
    <property type="entry name" value="PCD-like"/>
    <property type="match status" value="1"/>
</dbReference>
<keyword evidence="3 4" id="KW-0456">Lyase</keyword>
<dbReference type="Gene3D" id="3.30.1360.20">
    <property type="entry name" value="Transcriptional coactivator/pterin dehydratase"/>
    <property type="match status" value="1"/>
</dbReference>
<sequence length="120" mass="13678">MTSLTQQTCEACHQKSTPVSLEEIAKLKPEIPYWNLIEVEGESRLERSYSFPDFKTALAFTNQVGEIAELENHHPALLTEYGKVTVTWWTHAIFGLHRNDFIMAAKTDDLAENSGIKNRK</sequence>
<reference evidence="5" key="1">
    <citation type="submission" date="2019-10" db="EMBL/GenBank/DDBJ databases">
        <authorList>
            <consortium name="Genoscope - CEA"/>
            <person name="William W."/>
        </authorList>
    </citation>
    <scope>NUCLEOTIDE SEQUENCE [LARGE SCALE GENOMIC DNA]</scope>
    <source>
        <strain evidence="5">BBR_PRJEB10992</strain>
    </source>
</reference>
<evidence type="ECO:0000313" key="6">
    <source>
        <dbReference type="Proteomes" id="UP000184550"/>
    </source>
</evidence>
<evidence type="ECO:0000256" key="2">
    <source>
        <dbReference type="ARBA" id="ARBA00006472"/>
    </source>
</evidence>
<dbReference type="GO" id="GO:0006729">
    <property type="term" value="P:tetrahydrobiopterin biosynthetic process"/>
    <property type="evidence" value="ECO:0007669"/>
    <property type="project" value="InterPro"/>
</dbReference>
<evidence type="ECO:0000256" key="1">
    <source>
        <dbReference type="ARBA" id="ARBA00001554"/>
    </source>
</evidence>
<evidence type="ECO:0000256" key="4">
    <source>
        <dbReference type="HAMAP-Rule" id="MF_00434"/>
    </source>
</evidence>
<dbReference type="CDD" id="cd00913">
    <property type="entry name" value="PCD_DCoH_subfamily_a"/>
    <property type="match status" value="1"/>
</dbReference>
<dbReference type="InterPro" id="IPR036428">
    <property type="entry name" value="PCD_sf"/>
</dbReference>
<evidence type="ECO:0000313" key="5">
    <source>
        <dbReference type="EMBL" id="VXD15783.1"/>
    </source>
</evidence>
<dbReference type="AlphaFoldDB" id="A0A7Z9BRX0"/>
<dbReference type="OrthoDB" id="9794987at2"/>
<protein>
    <recommendedName>
        <fullName evidence="4">Putative pterin-4-alpha-carbinolamine dehydratase</fullName>
        <shortName evidence="4">PHS</shortName>
        <ecNumber evidence="4">4.2.1.96</ecNumber>
    </recommendedName>
    <alternativeName>
        <fullName evidence="4">4-alpha-hydroxy-tetrahydropterin dehydratase</fullName>
    </alternativeName>
    <alternativeName>
        <fullName evidence="4">Pterin carbinolamine dehydratase</fullName>
        <shortName evidence="4">PCD</shortName>
    </alternativeName>
</protein>
<dbReference type="GO" id="GO:0008124">
    <property type="term" value="F:4-alpha-hydroxytetrahydrobiopterin dehydratase activity"/>
    <property type="evidence" value="ECO:0007669"/>
    <property type="project" value="UniProtKB-UniRule"/>
</dbReference>
<comment type="catalytic activity">
    <reaction evidence="1 4">
        <text>(4aS,6R)-4a-hydroxy-L-erythro-5,6,7,8-tetrahydrobiopterin = (6R)-L-erythro-6,7-dihydrobiopterin + H2O</text>
        <dbReference type="Rhea" id="RHEA:11920"/>
        <dbReference type="ChEBI" id="CHEBI:15377"/>
        <dbReference type="ChEBI" id="CHEBI:15642"/>
        <dbReference type="ChEBI" id="CHEBI:43120"/>
        <dbReference type="EC" id="4.2.1.96"/>
    </reaction>
</comment>
<accession>A0A7Z9BRX0</accession>
<gene>
    <name evidence="5" type="ORF">PL8927_50211</name>
</gene>
<comment type="similarity">
    <text evidence="2 4">Belongs to the pterin-4-alpha-carbinolamine dehydratase family.</text>
</comment>
<dbReference type="NCBIfam" id="NF002016">
    <property type="entry name" value="PRK00823.1-1"/>
    <property type="match status" value="1"/>
</dbReference>
<dbReference type="PANTHER" id="PTHR42805:SF1">
    <property type="entry name" value="PTERIN-4-ALPHA-CARBINOLAMINE DEHYDRATASE-RELATED"/>
    <property type="match status" value="1"/>
</dbReference>